<dbReference type="InterPro" id="IPR003439">
    <property type="entry name" value="ABC_transporter-like_ATP-bd"/>
</dbReference>
<dbReference type="InterPro" id="IPR017871">
    <property type="entry name" value="ABC_transporter-like_CS"/>
</dbReference>
<dbReference type="OrthoDB" id="9804819at2"/>
<name>A0A448HDU7_9ACTO</name>
<dbReference type="PROSITE" id="PS00211">
    <property type="entry name" value="ABC_TRANSPORTER_1"/>
    <property type="match status" value="1"/>
</dbReference>
<sequence length="208" mass="22367">MDRSTARGHDEVAGPAIEVDRVSMRYGRQPVLDSVSFSLEAGESLAIIGENGCGKSTLLKICAGMVTPTSGTVTLSGRAGYCPQNASLGAFLTAEDHYRWFGSSLGMTYGDAQEEVSGMGDLLGHLDGSKQVRHLSGGNAQKLNLACAALGRPRVLLLDEPYQGFDEGSYLDFWQLIDHFCRAGVAVIVVTHLLRELNRVDHVLDLGR</sequence>
<proteinExistence type="predicted"/>
<dbReference type="PANTHER" id="PTHR43038:SF7">
    <property type="entry name" value="ABC TRANSPORT SYSTEM ATP-BINDING PROTEIN"/>
    <property type="match status" value="1"/>
</dbReference>
<dbReference type="RefSeq" id="WP_126381348.1">
    <property type="nucleotide sequence ID" value="NZ_LR134350.1"/>
</dbReference>
<dbReference type="Proteomes" id="UP000266895">
    <property type="component" value="Chromosome"/>
</dbReference>
<dbReference type="InterPro" id="IPR027417">
    <property type="entry name" value="P-loop_NTPase"/>
</dbReference>
<evidence type="ECO:0000256" key="2">
    <source>
        <dbReference type="ARBA" id="ARBA00022840"/>
    </source>
</evidence>
<keyword evidence="5" id="KW-1185">Reference proteome</keyword>
<protein>
    <submittedName>
        <fullName evidence="4">Uncharacterized ABC transporter ATP-binding protein YbhF</fullName>
    </submittedName>
</protein>
<feature type="domain" description="ABC transporter" evidence="3">
    <location>
        <begin position="17"/>
        <end position="208"/>
    </location>
</feature>
<dbReference type="EMBL" id="LR134350">
    <property type="protein sequence ID" value="VEG25859.1"/>
    <property type="molecule type" value="Genomic_DNA"/>
</dbReference>
<dbReference type="GO" id="GO:0016887">
    <property type="term" value="F:ATP hydrolysis activity"/>
    <property type="evidence" value="ECO:0007669"/>
    <property type="project" value="InterPro"/>
</dbReference>
<dbReference type="AlphaFoldDB" id="A0A448HDU7"/>
<dbReference type="Pfam" id="PF00005">
    <property type="entry name" value="ABC_tran"/>
    <property type="match status" value="1"/>
</dbReference>
<keyword evidence="2 4" id="KW-0067">ATP-binding</keyword>
<keyword evidence="1" id="KW-0547">Nucleotide-binding</keyword>
<dbReference type="SMART" id="SM00382">
    <property type="entry name" value="AAA"/>
    <property type="match status" value="1"/>
</dbReference>
<evidence type="ECO:0000313" key="4">
    <source>
        <dbReference type="EMBL" id="VEG25859.1"/>
    </source>
</evidence>
<reference evidence="4 5" key="1">
    <citation type="submission" date="2018-12" db="EMBL/GenBank/DDBJ databases">
        <authorList>
            <consortium name="Pathogen Informatics"/>
        </authorList>
    </citation>
    <scope>NUCLEOTIDE SEQUENCE [LARGE SCALE GENOMIC DNA]</scope>
    <source>
        <strain evidence="4 5">NCTC11636</strain>
    </source>
</reference>
<dbReference type="GO" id="GO:0005524">
    <property type="term" value="F:ATP binding"/>
    <property type="evidence" value="ECO:0007669"/>
    <property type="project" value="UniProtKB-KW"/>
</dbReference>
<dbReference type="KEGG" id="ahw:NCTC11636_00245"/>
<dbReference type="InterPro" id="IPR003593">
    <property type="entry name" value="AAA+_ATPase"/>
</dbReference>
<evidence type="ECO:0000256" key="1">
    <source>
        <dbReference type="ARBA" id="ARBA00022741"/>
    </source>
</evidence>
<gene>
    <name evidence="4" type="primary">ybhF_1</name>
    <name evidence="4" type="ORF">NCTC11636_00245</name>
</gene>
<evidence type="ECO:0000313" key="5">
    <source>
        <dbReference type="Proteomes" id="UP000266895"/>
    </source>
</evidence>
<dbReference type="PROSITE" id="PS50893">
    <property type="entry name" value="ABC_TRANSPORTER_2"/>
    <property type="match status" value="1"/>
</dbReference>
<dbReference type="PANTHER" id="PTHR43038">
    <property type="entry name" value="ATP-BINDING CASSETTE, SUB-FAMILY H, MEMBER 1"/>
    <property type="match status" value="1"/>
</dbReference>
<dbReference type="CDD" id="cd03230">
    <property type="entry name" value="ABC_DR_subfamily_A"/>
    <property type="match status" value="1"/>
</dbReference>
<accession>A0A448HDU7</accession>
<dbReference type="Gene3D" id="3.40.50.300">
    <property type="entry name" value="P-loop containing nucleotide triphosphate hydrolases"/>
    <property type="match status" value="1"/>
</dbReference>
<evidence type="ECO:0000259" key="3">
    <source>
        <dbReference type="PROSITE" id="PS50893"/>
    </source>
</evidence>
<dbReference type="SUPFAM" id="SSF52540">
    <property type="entry name" value="P-loop containing nucleoside triphosphate hydrolases"/>
    <property type="match status" value="1"/>
</dbReference>
<organism evidence="4 5">
    <name type="scientific">Actinomyces howellii</name>
    <dbReference type="NCBI Taxonomy" id="52771"/>
    <lineage>
        <taxon>Bacteria</taxon>
        <taxon>Bacillati</taxon>
        <taxon>Actinomycetota</taxon>
        <taxon>Actinomycetes</taxon>
        <taxon>Actinomycetales</taxon>
        <taxon>Actinomycetaceae</taxon>
        <taxon>Actinomyces</taxon>
    </lineage>
</organism>